<dbReference type="FunFam" id="3.40.50.10490:FF:000030">
    <property type="entry name" value="30S ribosomal protein S2"/>
    <property type="match status" value="1"/>
</dbReference>
<dbReference type="InterPro" id="IPR023454">
    <property type="entry name" value="Ribosomal_uS2_arc"/>
</dbReference>
<dbReference type="InterPro" id="IPR023591">
    <property type="entry name" value="Ribosomal_uS2_flav_dom_sf"/>
</dbReference>
<evidence type="ECO:0000256" key="4">
    <source>
        <dbReference type="ARBA" id="ARBA00035256"/>
    </source>
</evidence>
<dbReference type="Pfam" id="PF00318">
    <property type="entry name" value="Ribosomal_S2"/>
    <property type="match status" value="2"/>
</dbReference>
<comment type="similarity">
    <text evidence="1">Belongs to the universal ribosomal protein uS2 family.</text>
</comment>
<dbReference type="InterPro" id="IPR018130">
    <property type="entry name" value="Ribosomal_uS2_CS"/>
</dbReference>
<dbReference type="PANTHER" id="PTHR11489">
    <property type="entry name" value="40S RIBOSOMAL PROTEIN SA"/>
    <property type="match status" value="1"/>
</dbReference>
<evidence type="ECO:0000313" key="5">
    <source>
        <dbReference type="EMBL" id="AKC94890.1"/>
    </source>
</evidence>
<dbReference type="InterPro" id="IPR001865">
    <property type="entry name" value="Ribosomal_uS2"/>
</dbReference>
<evidence type="ECO:0000256" key="2">
    <source>
        <dbReference type="ARBA" id="ARBA00022980"/>
    </source>
</evidence>
<dbReference type="GO" id="GO:1990904">
    <property type="term" value="C:ribonucleoprotein complex"/>
    <property type="evidence" value="ECO:0007669"/>
    <property type="project" value="UniProtKB-KW"/>
</dbReference>
<dbReference type="PRINTS" id="PR00395">
    <property type="entry name" value="RIBOSOMALS2"/>
</dbReference>
<accession>A0A0F6PY83</accession>
<evidence type="ECO:0000256" key="1">
    <source>
        <dbReference type="ARBA" id="ARBA00006242"/>
    </source>
</evidence>
<organism evidence="5">
    <name type="scientific">uncultured organism</name>
    <dbReference type="NCBI Taxonomy" id="155900"/>
    <lineage>
        <taxon>unclassified sequences</taxon>
        <taxon>environmental samples</taxon>
    </lineage>
</organism>
<keyword evidence="3" id="KW-0687">Ribonucleoprotein</keyword>
<dbReference type="InterPro" id="IPR005707">
    <property type="entry name" value="Ribosomal_uS2_euk/arc"/>
</dbReference>
<dbReference type="Gene3D" id="3.40.50.10490">
    <property type="entry name" value="Glucose-6-phosphate isomerase like protein, domain 1"/>
    <property type="match status" value="1"/>
</dbReference>
<keyword evidence="2 5" id="KW-0689">Ribosomal protein</keyword>
<dbReference type="PROSITE" id="PS00962">
    <property type="entry name" value="RIBOSOMAL_S2_1"/>
    <property type="match status" value="1"/>
</dbReference>
<dbReference type="AlphaFoldDB" id="A0A0F6PY83"/>
<dbReference type="PROSITE" id="PS00963">
    <property type="entry name" value="RIBOSOMAL_S2_2"/>
    <property type="match status" value="1"/>
</dbReference>
<dbReference type="CDD" id="cd01425">
    <property type="entry name" value="RPS2"/>
    <property type="match status" value="1"/>
</dbReference>
<dbReference type="EMBL" id="KP869618">
    <property type="protein sequence ID" value="AKC94890.1"/>
    <property type="molecule type" value="Genomic_DNA"/>
</dbReference>
<dbReference type="NCBIfam" id="TIGR01012">
    <property type="entry name" value="uS2_euk_arch"/>
    <property type="match status" value="1"/>
</dbReference>
<proteinExistence type="inferred from homology"/>
<name>A0A0F6PY83_9ZZZZ</name>
<protein>
    <recommendedName>
        <fullName evidence="4">Small ribosomal subunit protein uS2</fullName>
    </recommendedName>
</protein>
<evidence type="ECO:0000256" key="3">
    <source>
        <dbReference type="ARBA" id="ARBA00023274"/>
    </source>
</evidence>
<dbReference type="SUPFAM" id="SSF52313">
    <property type="entry name" value="Ribosomal protein S2"/>
    <property type="match status" value="1"/>
</dbReference>
<dbReference type="GO" id="GO:0003735">
    <property type="term" value="F:structural constituent of ribosome"/>
    <property type="evidence" value="ECO:0007669"/>
    <property type="project" value="InterPro"/>
</dbReference>
<dbReference type="HAMAP" id="MF_00291_A">
    <property type="entry name" value="Ribosomal_uS2_A"/>
    <property type="match status" value="1"/>
</dbReference>
<sequence>MEENLLVPLEDYLKSGVHIGTSSGLDSMQPYIYRVRNDGLYVLDVRKTDERIRIAAKFIARFNSTDVVIASVRTYGMFPAIRFAQYLGCIALTGRFIPGSFTNPSLSGQYNFSEPQLVIISDPNTDRQALREANDIGIPVIALADTDNTTSGVDFVIPCNNKGRNSLATVFWLLARETLRERGELTPERDSELVLDNFRAPRGKKRVTETLDDL</sequence>
<reference evidence="5" key="1">
    <citation type="journal article" date="2015" name="Nature">
        <title>Complex archaea that bridge the gap between prokaryotes and eukaryotes.</title>
        <authorList>
            <person name="Spang A."/>
            <person name="Saw J.H."/>
            <person name="Jorgensen S.L."/>
            <person name="Zaremba-Niedzwiedzka K."/>
            <person name="Martijn J."/>
            <person name="Lind A.E."/>
            <person name="van Eijk R."/>
            <person name="Schleper C."/>
            <person name="Guy L."/>
            <person name="Ettema T.J."/>
        </authorList>
    </citation>
    <scope>NUCLEOTIDE SEQUENCE</scope>
</reference>